<dbReference type="SUPFAM" id="SSF51905">
    <property type="entry name" value="FAD/NAD(P)-binding domain"/>
    <property type="match status" value="1"/>
</dbReference>
<evidence type="ECO:0000259" key="6">
    <source>
        <dbReference type="Pfam" id="PF01494"/>
    </source>
</evidence>
<keyword evidence="8" id="KW-1185">Reference proteome</keyword>
<accession>A0A9N9V2L5</accession>
<gene>
    <name evidence="7" type="ORF">CRHIZ90672A_00007836</name>
</gene>
<dbReference type="Gene3D" id="3.40.30.120">
    <property type="match status" value="1"/>
</dbReference>
<keyword evidence="4" id="KW-0560">Oxidoreductase</keyword>
<feature type="domain" description="FAD-binding" evidence="6">
    <location>
        <begin position="15"/>
        <end position="373"/>
    </location>
</feature>
<evidence type="ECO:0000256" key="2">
    <source>
        <dbReference type="ARBA" id="ARBA00022630"/>
    </source>
</evidence>
<comment type="caution">
    <text evidence="7">The sequence shown here is derived from an EMBL/GenBank/DDBJ whole genome shotgun (WGS) entry which is preliminary data.</text>
</comment>
<dbReference type="InterPro" id="IPR002938">
    <property type="entry name" value="FAD-bd"/>
</dbReference>
<dbReference type="Gene3D" id="3.50.50.60">
    <property type="entry name" value="FAD/NAD(P)-binding domain"/>
    <property type="match status" value="1"/>
</dbReference>
<dbReference type="InterPro" id="IPR050641">
    <property type="entry name" value="RIFMO-like"/>
</dbReference>
<dbReference type="AlphaFoldDB" id="A0A9N9V2L5"/>
<dbReference type="PANTHER" id="PTHR43004:SF19">
    <property type="entry name" value="BINDING MONOOXYGENASE, PUTATIVE (JCVI)-RELATED"/>
    <property type="match status" value="1"/>
</dbReference>
<keyword evidence="3" id="KW-0274">FAD</keyword>
<proteinExistence type="predicted"/>
<reference evidence="7" key="1">
    <citation type="submission" date="2021-10" db="EMBL/GenBank/DDBJ databases">
        <authorList>
            <person name="Piombo E."/>
        </authorList>
    </citation>
    <scope>NUCLEOTIDE SEQUENCE</scope>
</reference>
<keyword evidence="5" id="KW-0812">Transmembrane</keyword>
<dbReference type="Proteomes" id="UP000696573">
    <property type="component" value="Unassembled WGS sequence"/>
</dbReference>
<dbReference type="Gene3D" id="3.30.9.10">
    <property type="entry name" value="D-Amino Acid Oxidase, subunit A, domain 2"/>
    <property type="match status" value="1"/>
</dbReference>
<evidence type="ECO:0000313" key="8">
    <source>
        <dbReference type="Proteomes" id="UP000696573"/>
    </source>
</evidence>
<sequence>MDSATSTADPPSKTFALIIGAGPVGLATAIFLARYGLRSVVLERQKVRTDQPKAHAINPRTMEIFRQAGISTDAIRVLGASPADADVVRWVESLVGIEYGNFEYERQDKGVKSVTPEPFMNIAQPKLEAALLHTAQRTGLTTVYRGWQWQSCTEVQDGNTHSVAINLDTEKSVSIESKYLLACNGAHSRARVALDIPMEVPSSPFPTEMTYVSVEIRADWRKYKSGMLWIVATANDIKTFIAYDRASCWVFMFANMDNSPIEKFTSAYCRTLIDTAVGEKTEYEIVRIVPWTAHLRIASYYRSKRFPRAFLLGDAAHVFPNAGGLGLNTGVADSHNLTWKIYTIESGWTENADSLMDSYSRERRPIAEANLKQSDRNQFDVMDISRTISTTMGADPQTQYQDPEKRRKIVDVITNNVHLKDHLNLQIGYVYGSDEDIPAGGCHFKPRCVTGGRLPHGWIRRDGKVQSTLDLVSGFTFVVFAAADYPDFPSELMAPSGIPVTPLQLNRDIFDDDGSWSKAIDLQEGRGLAVIRPDQHILGRATTISEVNELLEKCMKG</sequence>
<feature type="transmembrane region" description="Helical" evidence="5">
    <location>
        <begin position="15"/>
        <end position="37"/>
    </location>
</feature>
<dbReference type="GO" id="GO:0071949">
    <property type="term" value="F:FAD binding"/>
    <property type="evidence" value="ECO:0007669"/>
    <property type="project" value="InterPro"/>
</dbReference>
<dbReference type="PRINTS" id="PR00420">
    <property type="entry name" value="RNGMNOXGNASE"/>
</dbReference>
<dbReference type="OrthoDB" id="2690153at2759"/>
<dbReference type="PANTHER" id="PTHR43004">
    <property type="entry name" value="TRK SYSTEM POTASSIUM UPTAKE PROTEIN"/>
    <property type="match status" value="1"/>
</dbReference>
<name>A0A9N9V2L5_9HYPO</name>
<dbReference type="GO" id="GO:0016709">
    <property type="term" value="F:oxidoreductase activity, acting on paired donors, with incorporation or reduction of molecular oxygen, NAD(P)H as one donor, and incorporation of one atom of oxygen"/>
    <property type="evidence" value="ECO:0007669"/>
    <property type="project" value="UniProtKB-ARBA"/>
</dbReference>
<keyword evidence="5" id="KW-1133">Transmembrane helix</keyword>
<protein>
    <recommendedName>
        <fullName evidence="6">FAD-binding domain-containing protein</fullName>
    </recommendedName>
</protein>
<keyword evidence="5" id="KW-0472">Membrane</keyword>
<keyword evidence="2" id="KW-0285">Flavoprotein</keyword>
<evidence type="ECO:0000256" key="3">
    <source>
        <dbReference type="ARBA" id="ARBA00022827"/>
    </source>
</evidence>
<evidence type="ECO:0000256" key="5">
    <source>
        <dbReference type="SAM" id="Phobius"/>
    </source>
</evidence>
<organism evidence="7 8">
    <name type="scientific">Clonostachys rhizophaga</name>
    <dbReference type="NCBI Taxonomy" id="160324"/>
    <lineage>
        <taxon>Eukaryota</taxon>
        <taxon>Fungi</taxon>
        <taxon>Dikarya</taxon>
        <taxon>Ascomycota</taxon>
        <taxon>Pezizomycotina</taxon>
        <taxon>Sordariomycetes</taxon>
        <taxon>Hypocreomycetidae</taxon>
        <taxon>Hypocreales</taxon>
        <taxon>Bionectriaceae</taxon>
        <taxon>Clonostachys</taxon>
    </lineage>
</organism>
<dbReference type="EMBL" id="CABFNQ020000451">
    <property type="protein sequence ID" value="CAH0015645.1"/>
    <property type="molecule type" value="Genomic_DNA"/>
</dbReference>
<evidence type="ECO:0000313" key="7">
    <source>
        <dbReference type="EMBL" id="CAH0015645.1"/>
    </source>
</evidence>
<comment type="cofactor">
    <cofactor evidence="1">
        <name>FAD</name>
        <dbReference type="ChEBI" id="CHEBI:57692"/>
    </cofactor>
</comment>
<evidence type="ECO:0000256" key="4">
    <source>
        <dbReference type="ARBA" id="ARBA00023002"/>
    </source>
</evidence>
<dbReference type="InterPro" id="IPR036188">
    <property type="entry name" value="FAD/NAD-bd_sf"/>
</dbReference>
<dbReference type="Pfam" id="PF01494">
    <property type="entry name" value="FAD_binding_3"/>
    <property type="match status" value="1"/>
</dbReference>
<evidence type="ECO:0000256" key="1">
    <source>
        <dbReference type="ARBA" id="ARBA00001974"/>
    </source>
</evidence>